<protein>
    <submittedName>
        <fullName evidence="1">Uncharacterized protein</fullName>
    </submittedName>
</protein>
<keyword evidence="2" id="KW-1185">Reference proteome</keyword>
<evidence type="ECO:0000313" key="1">
    <source>
        <dbReference type="EMBL" id="MQL95040.1"/>
    </source>
</evidence>
<dbReference type="EMBL" id="NMUH01001745">
    <property type="protein sequence ID" value="MQL95040.1"/>
    <property type="molecule type" value="Genomic_DNA"/>
</dbReference>
<reference evidence="1" key="1">
    <citation type="submission" date="2017-07" db="EMBL/GenBank/DDBJ databases">
        <title>Taro Niue Genome Assembly and Annotation.</title>
        <authorList>
            <person name="Atibalentja N."/>
            <person name="Keating K."/>
            <person name="Fields C.J."/>
        </authorList>
    </citation>
    <scope>NUCLEOTIDE SEQUENCE</scope>
    <source>
        <strain evidence="1">Niue_2</strain>
        <tissue evidence="1">Leaf</tissue>
    </source>
</reference>
<dbReference type="AlphaFoldDB" id="A0A843VN96"/>
<dbReference type="Proteomes" id="UP000652761">
    <property type="component" value="Unassembled WGS sequence"/>
</dbReference>
<accession>A0A843VN96</accession>
<evidence type="ECO:0000313" key="2">
    <source>
        <dbReference type="Proteomes" id="UP000652761"/>
    </source>
</evidence>
<name>A0A843VN96_COLES</name>
<comment type="caution">
    <text evidence="1">The sequence shown here is derived from an EMBL/GenBank/DDBJ whole genome shotgun (WGS) entry which is preliminary data.</text>
</comment>
<proteinExistence type="predicted"/>
<gene>
    <name evidence="1" type="ORF">Taro_027704</name>
</gene>
<sequence>MQNFCKSSVDTRSSGVDIMPQAQDKIVQNWSTSVDTKSVLGSSRSYGHDYHSAGISLALSSIVQTGSVDTRDSSQNTF</sequence>
<organism evidence="1 2">
    <name type="scientific">Colocasia esculenta</name>
    <name type="common">Wild taro</name>
    <name type="synonym">Arum esculentum</name>
    <dbReference type="NCBI Taxonomy" id="4460"/>
    <lineage>
        <taxon>Eukaryota</taxon>
        <taxon>Viridiplantae</taxon>
        <taxon>Streptophyta</taxon>
        <taxon>Embryophyta</taxon>
        <taxon>Tracheophyta</taxon>
        <taxon>Spermatophyta</taxon>
        <taxon>Magnoliopsida</taxon>
        <taxon>Liliopsida</taxon>
        <taxon>Araceae</taxon>
        <taxon>Aroideae</taxon>
        <taxon>Colocasieae</taxon>
        <taxon>Colocasia</taxon>
    </lineage>
</organism>